<accession>A0A918T2H7</accession>
<comment type="caution">
    <text evidence="2">The sequence shown here is derived from an EMBL/GenBank/DDBJ whole genome shotgun (WGS) entry which is preliminary data.</text>
</comment>
<feature type="signal peptide" evidence="1">
    <location>
        <begin position="1"/>
        <end position="27"/>
    </location>
</feature>
<dbReference type="AlphaFoldDB" id="A0A918T2H7"/>
<name>A0A918T2H7_9ACTN</name>
<sequence>MSVFRNRAALLIATTAALAAVALPASAAQAMPLPAVTVSSAPTHQPAGEVGAMAGKVDVISAALDITKKIINIVNDAIERGQNRSGYVKSLMEGSFYESGQRYNVMVINDELDYYGELYNIVYDAKVSGIHGRYRVLVFDSGQFWNKGDGGWINWAFRGVFDRDGGHVTFRKFS</sequence>
<organism evidence="2 3">
    <name type="scientific">Streptomyces termitum</name>
    <dbReference type="NCBI Taxonomy" id="67368"/>
    <lineage>
        <taxon>Bacteria</taxon>
        <taxon>Bacillati</taxon>
        <taxon>Actinomycetota</taxon>
        <taxon>Actinomycetes</taxon>
        <taxon>Kitasatosporales</taxon>
        <taxon>Streptomycetaceae</taxon>
        <taxon>Streptomyces</taxon>
    </lineage>
</organism>
<proteinExistence type="predicted"/>
<reference evidence="2" key="1">
    <citation type="journal article" date="2014" name="Int. J. Syst. Evol. Microbiol.">
        <title>Complete genome sequence of Corynebacterium casei LMG S-19264T (=DSM 44701T), isolated from a smear-ripened cheese.</title>
        <authorList>
            <consortium name="US DOE Joint Genome Institute (JGI-PGF)"/>
            <person name="Walter F."/>
            <person name="Albersmeier A."/>
            <person name="Kalinowski J."/>
            <person name="Ruckert C."/>
        </authorList>
    </citation>
    <scope>NUCLEOTIDE SEQUENCE</scope>
    <source>
        <strain evidence="2">JCM 4518</strain>
    </source>
</reference>
<dbReference type="EMBL" id="BMUL01000007">
    <property type="protein sequence ID" value="GHA86623.1"/>
    <property type="molecule type" value="Genomic_DNA"/>
</dbReference>
<gene>
    <name evidence="2" type="primary">yvgO</name>
    <name evidence="2" type="ORF">GCM10010305_33090</name>
</gene>
<keyword evidence="3" id="KW-1185">Reference proteome</keyword>
<reference evidence="2" key="2">
    <citation type="submission" date="2020-09" db="EMBL/GenBank/DDBJ databases">
        <authorList>
            <person name="Sun Q."/>
            <person name="Ohkuma M."/>
        </authorList>
    </citation>
    <scope>NUCLEOTIDE SEQUENCE</scope>
    <source>
        <strain evidence="2">JCM 4518</strain>
    </source>
</reference>
<evidence type="ECO:0000313" key="2">
    <source>
        <dbReference type="EMBL" id="GHA86623.1"/>
    </source>
</evidence>
<dbReference type="Proteomes" id="UP000644020">
    <property type="component" value="Unassembled WGS sequence"/>
</dbReference>
<feature type="chain" id="PRO_5036941480" evidence="1">
    <location>
        <begin position="28"/>
        <end position="174"/>
    </location>
</feature>
<keyword evidence="1" id="KW-0732">Signal</keyword>
<evidence type="ECO:0000313" key="3">
    <source>
        <dbReference type="Proteomes" id="UP000644020"/>
    </source>
</evidence>
<dbReference type="RefSeq" id="WP_189977908.1">
    <property type="nucleotide sequence ID" value="NZ_BMUL01000007.1"/>
</dbReference>
<evidence type="ECO:0000256" key="1">
    <source>
        <dbReference type="SAM" id="SignalP"/>
    </source>
</evidence>
<protein>
    <submittedName>
        <fullName evidence="2">Stress response protein YvgO</fullName>
    </submittedName>
</protein>